<evidence type="ECO:0000313" key="2">
    <source>
        <dbReference type="EMBL" id="MBU3838236.1"/>
    </source>
</evidence>
<dbReference type="Proteomes" id="UP000783796">
    <property type="component" value="Unassembled WGS sequence"/>
</dbReference>
<comment type="caution">
    <text evidence="2">The sequence shown here is derived from an EMBL/GenBank/DDBJ whole genome shotgun (WGS) entry which is preliminary data.</text>
</comment>
<dbReference type="Pfam" id="PF13201">
    <property type="entry name" value="PCMD"/>
    <property type="match status" value="1"/>
</dbReference>
<sequence>MLNKVLYFIFSVFFFYSCAIENDIPYPISEGYITDIEVEGQTAAQGSSDSKAIIDKTKRTVSIVVDDAVDITKLRITKLTVSNDAVISIDSTVCNNYSKFPTSGFETLDDLMVSADTRVNFSSPVKLTLKTYQDYEWTINVQQYIERNIVVENQIGNAIIDEINFNVIIYVAEEQDLSKIKVTTFDLAGKNGSVYPDPTKDEYFDFSEPKTFFATYAWEEVSRKWTVYVYHSDGAGSSELNTFARTTSADISGSVQSGKTPVLEIKKKTDSSWTTVSQSDVNVSGTSFSATVSKLSSDTQYDIKVSVDGKELSSASFNTTPATPLENGSMEEWSQEGKQYNPWASGDDSFWGTGNPGAADFIGNLTTPTDESVSGKAALLETKNAIIKLGAGNIFTGDFALDGLNGLLHFGRPFSSFPTALRLYYKYTPATINMIGDDVGDLANLKGETDICQIYIALSDKSEPYEIRNNPKNRQLFDPNDENIIAYGEFSSSETVTSYKKLEIPLEYRVTDRTPKYIIIVASSSKYGDYYIGGVGSKLWLDEMELVYE</sequence>
<proteinExistence type="predicted"/>
<dbReference type="Gene3D" id="2.60.120.890">
    <property type="entry name" value="BT2081, beta-jelly-roll domain"/>
    <property type="match status" value="1"/>
</dbReference>
<protein>
    <submittedName>
        <fullName evidence="2">PCMD domain-containing protein</fullName>
    </submittedName>
</protein>
<reference evidence="2" key="2">
    <citation type="submission" date="2021-04" db="EMBL/GenBank/DDBJ databases">
        <authorList>
            <person name="Gilroy R."/>
        </authorList>
    </citation>
    <scope>NUCLEOTIDE SEQUENCE</scope>
    <source>
        <strain evidence="2">G4-2901</strain>
    </source>
</reference>
<gene>
    <name evidence="2" type="ORF">H9777_07985</name>
</gene>
<dbReference type="InterPro" id="IPR038653">
    <property type="entry name" value="Put_CMD_sf"/>
</dbReference>
<organism evidence="2 3">
    <name type="scientific">Candidatus Phocaeicola faecigallinarum</name>
    <dbReference type="NCBI Taxonomy" id="2838732"/>
    <lineage>
        <taxon>Bacteria</taxon>
        <taxon>Pseudomonadati</taxon>
        <taxon>Bacteroidota</taxon>
        <taxon>Bacteroidia</taxon>
        <taxon>Bacteroidales</taxon>
        <taxon>Bacteroidaceae</taxon>
        <taxon>Phocaeicola</taxon>
    </lineage>
</organism>
<feature type="domain" description="Putative carbohydrate metabolism" evidence="1">
    <location>
        <begin position="332"/>
        <end position="547"/>
    </location>
</feature>
<dbReference type="PROSITE" id="PS51257">
    <property type="entry name" value="PROKAR_LIPOPROTEIN"/>
    <property type="match status" value="1"/>
</dbReference>
<dbReference type="AlphaFoldDB" id="A0A948TC37"/>
<evidence type="ECO:0000313" key="3">
    <source>
        <dbReference type="Proteomes" id="UP000783796"/>
    </source>
</evidence>
<accession>A0A948TC37</accession>
<dbReference type="InterPro" id="IPR025112">
    <property type="entry name" value="PCMD"/>
</dbReference>
<dbReference type="EMBL" id="JAHLFW010000070">
    <property type="protein sequence ID" value="MBU3838236.1"/>
    <property type="molecule type" value="Genomic_DNA"/>
</dbReference>
<reference evidence="2" key="1">
    <citation type="journal article" date="2021" name="PeerJ">
        <title>Extensive microbial diversity within the chicken gut microbiome revealed by metagenomics and culture.</title>
        <authorList>
            <person name="Gilroy R."/>
            <person name="Ravi A."/>
            <person name="Getino M."/>
            <person name="Pursley I."/>
            <person name="Horton D.L."/>
            <person name="Alikhan N.F."/>
            <person name="Baker D."/>
            <person name="Gharbi K."/>
            <person name="Hall N."/>
            <person name="Watson M."/>
            <person name="Adriaenssens E.M."/>
            <person name="Foster-Nyarko E."/>
            <person name="Jarju S."/>
            <person name="Secka A."/>
            <person name="Antonio M."/>
            <person name="Oren A."/>
            <person name="Chaudhuri R.R."/>
            <person name="La Ragione R."/>
            <person name="Hildebrand F."/>
            <person name="Pallen M.J."/>
        </authorList>
    </citation>
    <scope>NUCLEOTIDE SEQUENCE</scope>
    <source>
        <strain evidence="2">G4-2901</strain>
    </source>
</reference>
<evidence type="ECO:0000259" key="1">
    <source>
        <dbReference type="Pfam" id="PF13201"/>
    </source>
</evidence>
<name>A0A948TC37_9BACT</name>